<proteinExistence type="predicted"/>
<accession>A0A1N5S0K2</accession>
<evidence type="ECO:0000313" key="2">
    <source>
        <dbReference type="EMBL" id="SIM29510.1"/>
    </source>
</evidence>
<evidence type="ECO:0000259" key="1">
    <source>
        <dbReference type="Pfam" id="PF03551"/>
    </source>
</evidence>
<keyword evidence="4" id="KW-1185">Reference proteome</keyword>
<dbReference type="KEGG" id="cdiv:CPM_0027"/>
<feature type="domain" description="Transcription regulator PadR N-terminal" evidence="1">
    <location>
        <begin position="24"/>
        <end position="87"/>
    </location>
</feature>
<protein>
    <submittedName>
        <fullName evidence="2">PadR family transcriptional regulator</fullName>
    </submittedName>
</protein>
<dbReference type="RefSeq" id="WP_021789593.1">
    <property type="nucleotide sequence ID" value="NZ_LT671858.1"/>
</dbReference>
<dbReference type="PANTHER" id="PTHR33169:SF14">
    <property type="entry name" value="TRANSCRIPTIONAL REGULATOR RV3488"/>
    <property type="match status" value="1"/>
</dbReference>
<dbReference type="PANTHER" id="PTHR33169">
    <property type="entry name" value="PADR-FAMILY TRANSCRIPTIONAL REGULATOR"/>
    <property type="match status" value="1"/>
</dbReference>
<dbReference type="EMBL" id="LT671858">
    <property type="protein sequence ID" value="SIM29510.1"/>
    <property type="molecule type" value="Genomic_DNA"/>
</dbReference>
<dbReference type="STRING" id="1673428.CPM_0027"/>
<name>A0A1N5S0K2_9ARCH</name>
<dbReference type="AlphaFoldDB" id="A0A1N5S0K2"/>
<dbReference type="OrthoDB" id="56053at2157"/>
<dbReference type="InterPro" id="IPR036390">
    <property type="entry name" value="WH_DNA-bd_sf"/>
</dbReference>
<evidence type="ECO:0000313" key="3">
    <source>
        <dbReference type="EMBL" id="SJK83931.1"/>
    </source>
</evidence>
<dbReference type="Proteomes" id="UP000187822">
    <property type="component" value="Chromosome I"/>
</dbReference>
<gene>
    <name evidence="3" type="ORF">CPM_0027</name>
    <name evidence="2" type="ORF">CSP5_0027</name>
</gene>
<dbReference type="GeneID" id="41587349"/>
<reference evidence="3" key="2">
    <citation type="submission" date="2016-06" db="EMBL/GenBank/DDBJ databases">
        <authorList>
            <person name="Olsen C.W."/>
            <person name="Carey S."/>
            <person name="Hinshaw L."/>
            <person name="Karasin A.I."/>
        </authorList>
    </citation>
    <scope>NUCLEOTIDE SEQUENCE [LARGE SCALE GENOMIC DNA]</scope>
    <source>
        <strain evidence="3">PM4</strain>
    </source>
</reference>
<reference evidence="4" key="3">
    <citation type="submission" date="2016-06" db="EMBL/GenBank/DDBJ databases">
        <authorList>
            <person name="Toshchakov V.S."/>
        </authorList>
    </citation>
    <scope>NUCLEOTIDE SEQUENCE [LARGE SCALE GENOMIC DNA]</scope>
    <source>
        <strain>PM4 (JCM 30641</strain>
        <strain evidence="4">\VKM B-2940)</strain>
    </source>
</reference>
<dbReference type="Pfam" id="PF03551">
    <property type="entry name" value="PadR"/>
    <property type="match status" value="1"/>
</dbReference>
<evidence type="ECO:0000313" key="5">
    <source>
        <dbReference type="Proteomes" id="UP000195607"/>
    </source>
</evidence>
<dbReference type="Proteomes" id="UP000195607">
    <property type="component" value="Chromosome I"/>
</dbReference>
<dbReference type="InterPro" id="IPR005149">
    <property type="entry name" value="Tscrpt_reg_PadR_N"/>
</dbReference>
<dbReference type="Gene3D" id="1.10.10.10">
    <property type="entry name" value="Winged helix-like DNA-binding domain superfamily/Winged helix DNA-binding domain"/>
    <property type="match status" value="1"/>
</dbReference>
<reference evidence="2 5" key="1">
    <citation type="submission" date="2016-04" db="EMBL/GenBank/DDBJ databases">
        <authorList>
            <person name="Evans L.H."/>
            <person name="Alamgir A."/>
            <person name="Owens N."/>
            <person name="Weber N.D."/>
            <person name="Virtaneva K."/>
            <person name="Barbian K."/>
            <person name="Babar A."/>
            <person name="Rosenke K."/>
        </authorList>
    </citation>
    <scope>NUCLEOTIDE SEQUENCE [LARGE SCALE GENOMIC DNA]</scope>
    <source>
        <strain evidence="2">S5</strain>
        <strain evidence="5">S5(T) (JCM 30642 \VKM B-2941)</strain>
    </source>
</reference>
<evidence type="ECO:0000313" key="4">
    <source>
        <dbReference type="Proteomes" id="UP000187822"/>
    </source>
</evidence>
<dbReference type="SUPFAM" id="SSF46785">
    <property type="entry name" value="Winged helix' DNA-binding domain"/>
    <property type="match status" value="1"/>
</dbReference>
<sequence>MKLSDEKILRGLLSIYLLREMCIKPRYGYELNREVTEKIGVELPKGTVYVLLKNLKNKGLIENEGSCEEDHQKAVIYRITDKGHEFVKSHYQALRLARGMIDDILMTIDNNL</sequence>
<organism evidence="2 5">
    <name type="scientific">Cuniculiplasma divulgatum</name>
    <dbReference type="NCBI Taxonomy" id="1673428"/>
    <lineage>
        <taxon>Archaea</taxon>
        <taxon>Methanobacteriati</taxon>
        <taxon>Thermoplasmatota</taxon>
        <taxon>Thermoplasmata</taxon>
        <taxon>Thermoplasmatales</taxon>
        <taxon>Cuniculiplasmataceae</taxon>
        <taxon>Cuniculiplasma</taxon>
    </lineage>
</organism>
<dbReference type="InterPro" id="IPR036388">
    <property type="entry name" value="WH-like_DNA-bd_sf"/>
</dbReference>
<dbReference type="InterPro" id="IPR052509">
    <property type="entry name" value="Metal_resp_DNA-bind_regulator"/>
</dbReference>
<dbReference type="EMBL" id="LT719092">
    <property type="protein sequence ID" value="SJK83931.1"/>
    <property type="molecule type" value="Genomic_DNA"/>
</dbReference>